<accession>W7N666</accession>
<keyword evidence="2" id="KW-0040">ANK repeat</keyword>
<feature type="repeat" description="ANK" evidence="2">
    <location>
        <begin position="993"/>
        <end position="1025"/>
    </location>
</feature>
<dbReference type="KEGG" id="fvr:FVEG_17466"/>
<dbReference type="SMART" id="SM00248">
    <property type="entry name" value="ANK"/>
    <property type="match status" value="11"/>
</dbReference>
<dbReference type="eggNOG" id="KOG4177">
    <property type="taxonomic scope" value="Eukaryota"/>
</dbReference>
<feature type="repeat" description="ANK" evidence="2">
    <location>
        <begin position="960"/>
        <end position="992"/>
    </location>
</feature>
<dbReference type="STRING" id="334819.W7N666"/>
<dbReference type="PROSITE" id="PS50088">
    <property type="entry name" value="ANK_REPEAT"/>
    <property type="match status" value="4"/>
</dbReference>
<dbReference type="Pfam" id="PF22939">
    <property type="entry name" value="WHD_GPIID"/>
    <property type="match status" value="1"/>
</dbReference>
<evidence type="ECO:0000313" key="6">
    <source>
        <dbReference type="Proteomes" id="UP000009096"/>
    </source>
</evidence>
<dbReference type="GeneID" id="30074342"/>
<dbReference type="InterPro" id="IPR002110">
    <property type="entry name" value="Ankyrin_rpt"/>
</dbReference>
<keyword evidence="6" id="KW-1185">Reference proteome</keyword>
<feature type="repeat" description="ANK" evidence="2">
    <location>
        <begin position="1132"/>
        <end position="1164"/>
    </location>
</feature>
<dbReference type="InterPro" id="IPR054471">
    <property type="entry name" value="GPIID_WHD"/>
</dbReference>
<reference evidence="5 6" key="1">
    <citation type="journal article" date="2010" name="Nature">
        <title>Comparative genomics reveals mobile pathogenicity chromosomes in Fusarium.</title>
        <authorList>
            <person name="Ma L.J."/>
            <person name="van der Does H.C."/>
            <person name="Borkovich K.A."/>
            <person name="Coleman J.J."/>
            <person name="Daboussi M.J."/>
            <person name="Di Pietro A."/>
            <person name="Dufresne M."/>
            <person name="Freitag M."/>
            <person name="Grabherr M."/>
            <person name="Henrissat B."/>
            <person name="Houterman P.M."/>
            <person name="Kang S."/>
            <person name="Shim W.B."/>
            <person name="Woloshuk C."/>
            <person name="Xie X."/>
            <person name="Xu J.R."/>
            <person name="Antoniw J."/>
            <person name="Baker S.E."/>
            <person name="Bluhm B.H."/>
            <person name="Breakspear A."/>
            <person name="Brown D.W."/>
            <person name="Butchko R.A."/>
            <person name="Chapman S."/>
            <person name="Coulson R."/>
            <person name="Coutinho P.M."/>
            <person name="Danchin E.G."/>
            <person name="Diener A."/>
            <person name="Gale L.R."/>
            <person name="Gardiner D.M."/>
            <person name="Goff S."/>
            <person name="Hammond-Kosack K.E."/>
            <person name="Hilburn K."/>
            <person name="Hua-Van A."/>
            <person name="Jonkers W."/>
            <person name="Kazan K."/>
            <person name="Kodira C.D."/>
            <person name="Koehrsen M."/>
            <person name="Kumar L."/>
            <person name="Lee Y.H."/>
            <person name="Li L."/>
            <person name="Manners J.M."/>
            <person name="Miranda-Saavedra D."/>
            <person name="Mukherjee M."/>
            <person name="Park G."/>
            <person name="Park J."/>
            <person name="Park S.Y."/>
            <person name="Proctor R.H."/>
            <person name="Regev A."/>
            <person name="Ruiz-Roldan M.C."/>
            <person name="Sain D."/>
            <person name="Sakthikumar S."/>
            <person name="Sykes S."/>
            <person name="Schwartz D.C."/>
            <person name="Turgeon B.G."/>
            <person name="Wapinski I."/>
            <person name="Yoder O."/>
            <person name="Young S."/>
            <person name="Zeng Q."/>
            <person name="Zhou S."/>
            <person name="Galagan J."/>
            <person name="Cuomo C.A."/>
            <person name="Kistler H.C."/>
            <person name="Rep M."/>
        </authorList>
    </citation>
    <scope>NUCLEOTIDE SEQUENCE [LARGE SCALE GENOMIC DNA]</scope>
    <source>
        <strain evidence="6">M3125 / FGSC 7600</strain>
    </source>
</reference>
<dbReference type="InterPro" id="IPR027417">
    <property type="entry name" value="P-loop_NTPase"/>
</dbReference>
<dbReference type="Proteomes" id="UP000009096">
    <property type="component" value="Chromosome 6"/>
</dbReference>
<dbReference type="PROSITE" id="PS50297">
    <property type="entry name" value="ANK_REP_REGION"/>
    <property type="match status" value="4"/>
</dbReference>
<dbReference type="Pfam" id="PF24883">
    <property type="entry name" value="NPHP3_N"/>
    <property type="match status" value="1"/>
</dbReference>
<evidence type="ECO:0000259" key="4">
    <source>
        <dbReference type="Pfam" id="PF24883"/>
    </source>
</evidence>
<name>W7N666_GIBM7</name>
<dbReference type="Pfam" id="PF00023">
    <property type="entry name" value="Ank"/>
    <property type="match status" value="1"/>
</dbReference>
<proteinExistence type="predicted"/>
<dbReference type="SUPFAM" id="SSF48403">
    <property type="entry name" value="Ankyrin repeat"/>
    <property type="match status" value="2"/>
</dbReference>
<sequence length="1373" mass="153454">MEPASAIAGLIGLAQLVGQTLVPYVITVHGAREEIQNLQNEVLALSDCLADFQTSLEKYHFPGGKLNTSTALGQAIKDCNDLLTSLRKKLTKCRILIWPFCEKDTAKLIQRIQGFTQIIHFSMSTSGFSVLLESSQEASAELRAISLRQSGIDEKMAKILDSLKFANSLSANVEGVINAASRTEILVQDQTYEAFLKWLYPGDSSQKHNSIEPCSLEGSCEWFFESQSFRDWIQQKESTTLYCYGDPGVGKTYLTSLVIQYLETLQSSSPVRLAYFYFSFSDPAAQEPQNVLRCLIRQLLSNFDRVPSAAGDLYKLFAKRKPVPSYQVLSSTFFQLCSSTSGVVVVMDALDECDAKLHRRRILKFLKDLMAAKVKLFATSRPHVEEVRNLFSASLSIVARASESDMRSYLIEKIDERREESEEVYYMISNEYGEEIVNTLVEKANGMFIYVALQIENILSQPSHRAMKEAVNSLADDLDGSYKSTMDRINSIPIKSCVTLAYRVFQWIYHAKRPLHVEELRHALATTPHESSLDIESLVPARFLLSYCCGLVIVNSQQVIQFVHQSVQEYFCGHRAELIPDGHKNLALTCIAYLSFDDFISVNIDDLETIKALPERFPLLDYAATHWGDHAADDADEAVLAVVERFYTRTRNLQVWAAYDLHLNSGWPSTPGDLSPLHLAARFDLTTWATMHTTRLVADLNRPTSLGDTPLMIASQFGHDTFVRLLLAQRNISASLNAVDSSGLTAICRAAKYNKTATLSILLEKQDADVNLGCPLFVALTNRSFTAFDTLIATRKDLDVNTTDREGHTLLFYAASEMFSSAVQTLLTRDDLRPDGGTGDMGALIVDLIEDQDIMTNEEIESLPVMARDIASFFWNCRMNDVNGNKEGPDIPLDWFLACCSCFMQDYPHMIEDWIDAGQIDPNICDQRGRTLFYVAAWRSDIDLAQKLIDHGVIPKQDKYGCSPLYHAAREDCKDLVQILLDHGADATWRDQDGDTALHAAALAGKAANLRVLLDHGADANAVNEAGQSVLHWATCGGDSKTVKTLLDRGAEADMKYEPGGTRTPLALAIDNVEIQLETVKALAEHGADLGQVTVGGFTMLHLAASHNRADICRFLLDRREAIVDPNAISICMQTPLNLAMRGMDLESIEVLIMHGADPTARDIYGSTPLDWAARWGPAWDKMPHEAKMQYRSTSLDVRTRHQKDSLFLLIDKALDEKMDDMRLYGSLGIFNTIGHILLFLNDSRNADMDKAAQIAFEQLTEVRRGERVQDGTIRCTRCRTRSDRWKYPNRYVCRTCAAVDLCSECFGKRNDGCATAWCSDHEFIVVPRNCRDTMPRGIVDVSSDGHGITQWLGCLRDHFILEDFIGSPIIVS</sequence>
<evidence type="ECO:0000259" key="3">
    <source>
        <dbReference type="Pfam" id="PF22939"/>
    </source>
</evidence>
<dbReference type="Pfam" id="PF12796">
    <property type="entry name" value="Ank_2"/>
    <property type="match status" value="3"/>
</dbReference>
<dbReference type="EMBL" id="DS022263">
    <property type="protein sequence ID" value="EWG55174.1"/>
    <property type="molecule type" value="Genomic_DNA"/>
</dbReference>
<dbReference type="InterPro" id="IPR036770">
    <property type="entry name" value="Ankyrin_rpt-contain_sf"/>
</dbReference>
<evidence type="ECO:0008006" key="7">
    <source>
        <dbReference type="Google" id="ProtNLM"/>
    </source>
</evidence>
<feature type="repeat" description="ANK" evidence="2">
    <location>
        <begin position="1026"/>
        <end position="1058"/>
    </location>
</feature>
<dbReference type="VEuPathDB" id="FungiDB:FVEG_17466"/>
<gene>
    <name evidence="5" type="ORF">FVEG_17466</name>
</gene>
<evidence type="ECO:0000256" key="1">
    <source>
        <dbReference type="ARBA" id="ARBA00022737"/>
    </source>
</evidence>
<keyword evidence="1" id="KW-0677">Repeat</keyword>
<evidence type="ECO:0000313" key="5">
    <source>
        <dbReference type="EMBL" id="EWG55174.1"/>
    </source>
</evidence>
<dbReference type="Gene3D" id="1.25.40.20">
    <property type="entry name" value="Ankyrin repeat-containing domain"/>
    <property type="match status" value="2"/>
</dbReference>
<feature type="domain" description="Nephrocystin 3-like N-terminal" evidence="4">
    <location>
        <begin position="218"/>
        <end position="381"/>
    </location>
</feature>
<protein>
    <recommendedName>
        <fullName evidence="7">NACHT domain-containing protein</fullName>
    </recommendedName>
</protein>
<dbReference type="EMBL" id="CM000583">
    <property type="protein sequence ID" value="EWG55174.1"/>
    <property type="molecule type" value="Genomic_DNA"/>
</dbReference>
<dbReference type="Gene3D" id="3.40.50.300">
    <property type="entry name" value="P-loop containing nucleotide triphosphate hydrolases"/>
    <property type="match status" value="1"/>
</dbReference>
<dbReference type="SUPFAM" id="SSF52540">
    <property type="entry name" value="P-loop containing nucleoside triphosphate hydrolases"/>
    <property type="match status" value="1"/>
</dbReference>
<dbReference type="PANTHER" id="PTHR10039">
    <property type="entry name" value="AMELOGENIN"/>
    <property type="match status" value="1"/>
</dbReference>
<dbReference type="PANTHER" id="PTHR10039:SF15">
    <property type="entry name" value="NACHT DOMAIN-CONTAINING PROTEIN"/>
    <property type="match status" value="1"/>
</dbReference>
<evidence type="ECO:0000256" key="2">
    <source>
        <dbReference type="PROSITE-ProRule" id="PRU00023"/>
    </source>
</evidence>
<dbReference type="RefSeq" id="XP_018761365.1">
    <property type="nucleotide sequence ID" value="XM_018906720.1"/>
</dbReference>
<dbReference type="InterPro" id="IPR056884">
    <property type="entry name" value="NPHP3-like_N"/>
</dbReference>
<feature type="domain" description="GPI inositol-deacylase winged helix" evidence="3">
    <location>
        <begin position="499"/>
        <end position="572"/>
    </location>
</feature>
<organism evidence="5 6">
    <name type="scientific">Gibberella moniliformis (strain M3125 / FGSC 7600)</name>
    <name type="common">Maize ear and stalk rot fungus</name>
    <name type="synonym">Fusarium verticillioides</name>
    <dbReference type="NCBI Taxonomy" id="334819"/>
    <lineage>
        <taxon>Eukaryota</taxon>
        <taxon>Fungi</taxon>
        <taxon>Dikarya</taxon>
        <taxon>Ascomycota</taxon>
        <taxon>Pezizomycotina</taxon>
        <taxon>Sordariomycetes</taxon>
        <taxon>Hypocreomycetidae</taxon>
        <taxon>Hypocreales</taxon>
        <taxon>Nectriaceae</taxon>
        <taxon>Fusarium</taxon>
        <taxon>Fusarium fujikuroi species complex</taxon>
    </lineage>
</organism>